<feature type="signal peptide" evidence="1">
    <location>
        <begin position="1"/>
        <end position="20"/>
    </location>
</feature>
<dbReference type="EMBL" id="JAJEWP010000003">
    <property type="protein sequence ID" value="MCC2617199.1"/>
    <property type="molecule type" value="Genomic_DNA"/>
</dbReference>
<keyword evidence="1" id="KW-0732">Signal</keyword>
<organism evidence="2 3">
    <name type="scientific">Fluctibacter halophilus</name>
    <dbReference type="NCBI Taxonomy" id="226011"/>
    <lineage>
        <taxon>Bacteria</taxon>
        <taxon>Pseudomonadati</taxon>
        <taxon>Pseudomonadota</taxon>
        <taxon>Gammaproteobacteria</taxon>
        <taxon>Alteromonadales</taxon>
        <taxon>Alteromonadaceae</taxon>
        <taxon>Fluctibacter</taxon>
    </lineage>
</organism>
<evidence type="ECO:0008006" key="4">
    <source>
        <dbReference type="Google" id="ProtNLM"/>
    </source>
</evidence>
<evidence type="ECO:0000313" key="3">
    <source>
        <dbReference type="Proteomes" id="UP001520878"/>
    </source>
</evidence>
<dbReference type="PROSITE" id="PS00430">
    <property type="entry name" value="TONB_DEPENDENT_REC_1"/>
    <property type="match status" value="1"/>
</dbReference>
<evidence type="ECO:0000256" key="1">
    <source>
        <dbReference type="SAM" id="SignalP"/>
    </source>
</evidence>
<dbReference type="RefSeq" id="WP_229161155.1">
    <property type="nucleotide sequence ID" value="NZ_JAJEWP010000003.1"/>
</dbReference>
<gene>
    <name evidence="2" type="ORF">LJ739_13175</name>
</gene>
<dbReference type="Proteomes" id="UP001520878">
    <property type="component" value="Unassembled WGS sequence"/>
</dbReference>
<proteinExistence type="predicted"/>
<sequence length="304" mass="36209">MLRQRLFFAFSILWATTTSAQEPARPWLDDMHDSIADSVTVTAEWFDSFFAEGPSPPDQQARGEARLRLGWEPRSRDWNEFEARLRVRVKLPKFKDRVDIILSDYDDEAPDERISAGRDGRFDRDDRFSLALRFKPKPDSGLSHRIGVGRRAQIFGKSRYRQHHQLSDVVDLQWETSLYYYNRDGWGGNIKVHTDYASDDDVIWRWANRFYYRDESDDWLWQHSWQRFAQHDADTATLVGFYIEGLSKPTYRLEEYLASVRWRKNAFRDWLFFEVEPFVLWRRDENFSASYGVALRVEGNFGHH</sequence>
<dbReference type="InterPro" id="IPR010916">
    <property type="entry name" value="TonB_box_CS"/>
</dbReference>
<reference evidence="2 3" key="1">
    <citation type="submission" date="2021-10" db="EMBL/GenBank/DDBJ databases">
        <title>Draft genome of Aestuariibacter halophilus JC2043.</title>
        <authorList>
            <person name="Emsley S.A."/>
            <person name="Pfannmuller K.M."/>
            <person name="Ushijima B."/>
            <person name="Saw J.H."/>
            <person name="Videau P."/>
        </authorList>
    </citation>
    <scope>NUCLEOTIDE SEQUENCE [LARGE SCALE GENOMIC DNA]</scope>
    <source>
        <strain evidence="2 3">JC2043</strain>
    </source>
</reference>
<name>A0ABS8GBR9_9ALTE</name>
<feature type="chain" id="PRO_5046899029" description="Alginate export domain-containing protein" evidence="1">
    <location>
        <begin position="21"/>
        <end position="304"/>
    </location>
</feature>
<evidence type="ECO:0000313" key="2">
    <source>
        <dbReference type="EMBL" id="MCC2617199.1"/>
    </source>
</evidence>
<comment type="caution">
    <text evidence="2">The sequence shown here is derived from an EMBL/GenBank/DDBJ whole genome shotgun (WGS) entry which is preliminary data.</text>
</comment>
<protein>
    <recommendedName>
        <fullName evidence="4">Alginate export domain-containing protein</fullName>
    </recommendedName>
</protein>
<accession>A0ABS8GBR9</accession>
<keyword evidence="3" id="KW-1185">Reference proteome</keyword>